<evidence type="ECO:0000256" key="4">
    <source>
        <dbReference type="ARBA" id="ARBA00022989"/>
    </source>
</evidence>
<keyword evidence="4 7" id="KW-1133">Transmembrane helix</keyword>
<dbReference type="PANTHER" id="PTHR21716">
    <property type="entry name" value="TRANSMEMBRANE PROTEIN"/>
    <property type="match status" value="1"/>
</dbReference>
<evidence type="ECO:0000313" key="8">
    <source>
        <dbReference type="EMBL" id="MCW1924178.1"/>
    </source>
</evidence>
<feature type="region of interest" description="Disordered" evidence="6">
    <location>
        <begin position="468"/>
        <end position="488"/>
    </location>
</feature>
<feature type="transmembrane region" description="Helical" evidence="7">
    <location>
        <begin position="431"/>
        <end position="457"/>
    </location>
</feature>
<evidence type="ECO:0000256" key="2">
    <source>
        <dbReference type="ARBA" id="ARBA00009773"/>
    </source>
</evidence>
<feature type="transmembrane region" description="Helical" evidence="7">
    <location>
        <begin position="255"/>
        <end position="276"/>
    </location>
</feature>
<evidence type="ECO:0000256" key="3">
    <source>
        <dbReference type="ARBA" id="ARBA00022692"/>
    </source>
</evidence>
<evidence type="ECO:0000256" key="1">
    <source>
        <dbReference type="ARBA" id="ARBA00004141"/>
    </source>
</evidence>
<feature type="transmembrane region" description="Helical" evidence="7">
    <location>
        <begin position="12"/>
        <end position="36"/>
    </location>
</feature>
<dbReference type="Pfam" id="PF01594">
    <property type="entry name" value="AI-2E_transport"/>
    <property type="match status" value="2"/>
</dbReference>
<protein>
    <submittedName>
        <fullName evidence="8">AI-2E family transporter</fullName>
    </submittedName>
</protein>
<feature type="transmembrane region" description="Helical" evidence="7">
    <location>
        <begin position="320"/>
        <end position="341"/>
    </location>
</feature>
<evidence type="ECO:0000313" key="9">
    <source>
        <dbReference type="Proteomes" id="UP001320876"/>
    </source>
</evidence>
<dbReference type="Proteomes" id="UP001320876">
    <property type="component" value="Unassembled WGS sequence"/>
</dbReference>
<evidence type="ECO:0000256" key="6">
    <source>
        <dbReference type="SAM" id="MobiDB-lite"/>
    </source>
</evidence>
<keyword evidence="9" id="KW-1185">Reference proteome</keyword>
<proteinExistence type="inferred from homology"/>
<dbReference type="PANTHER" id="PTHR21716:SF64">
    <property type="entry name" value="AI-2 TRANSPORT PROTEIN TQSA"/>
    <property type="match status" value="1"/>
</dbReference>
<comment type="caution">
    <text evidence="8">The sequence shown here is derived from an EMBL/GenBank/DDBJ whole genome shotgun (WGS) entry which is preliminary data.</text>
</comment>
<evidence type="ECO:0000256" key="5">
    <source>
        <dbReference type="ARBA" id="ARBA00023136"/>
    </source>
</evidence>
<dbReference type="InterPro" id="IPR002549">
    <property type="entry name" value="AI-2E-like"/>
</dbReference>
<dbReference type="EMBL" id="JAPDDT010000007">
    <property type="protein sequence ID" value="MCW1924178.1"/>
    <property type="molecule type" value="Genomic_DNA"/>
</dbReference>
<reference evidence="8 9" key="1">
    <citation type="submission" date="2022-10" db="EMBL/GenBank/DDBJ databases">
        <title>Luteolibacter arcticus strain CCTCC AB 2014275, whole genome shotgun sequencing project.</title>
        <authorList>
            <person name="Zhao G."/>
            <person name="Shen L."/>
        </authorList>
    </citation>
    <scope>NUCLEOTIDE SEQUENCE [LARGE SCALE GENOMIC DNA]</scope>
    <source>
        <strain evidence="8 9">CCTCC AB 2014275</strain>
    </source>
</reference>
<comment type="subcellular location">
    <subcellularLocation>
        <location evidence="1">Membrane</location>
        <topology evidence="1">Multi-pass membrane protein</topology>
    </subcellularLocation>
</comment>
<name>A0ABT3GKZ9_9BACT</name>
<gene>
    <name evidence="8" type="ORF">OKA05_16550</name>
</gene>
<feature type="transmembrane region" description="Helical" evidence="7">
    <location>
        <begin position="76"/>
        <end position="97"/>
    </location>
</feature>
<keyword evidence="5 7" id="KW-0472">Membrane</keyword>
<feature type="transmembrane region" description="Helical" evidence="7">
    <location>
        <begin position="347"/>
        <end position="377"/>
    </location>
</feature>
<dbReference type="RefSeq" id="WP_264488286.1">
    <property type="nucleotide sequence ID" value="NZ_JAPDDT010000007.1"/>
</dbReference>
<sequence length="488" mass="53412">MARYPTRFQLRTLWNAATGVSILVLGALIVGMVWLIGQIFGFLQPVLVPLAVAAIVAYLLDPVVRIFQKRGFSRRWSVVSVFAGFTLLVAGLVAIMIPLVGGQIHKFQEQRQAIAASREPAPPVVDPIAPPVEPAAVDQATAGQPAPADAQNKAVEENPAAAKKPFDEIIVDMLIHTRNKNEWSKPFIDPLLGPPEDPKSDAPKATLTASLDEAAEAGRKQLDPPIVLQDTELWAQGKSYIDEIVGWVKGGAGKVLGFLGLALGFLMVPIYLYYILNESAAIKEHWHDYVPLKASRFKTELVETLTEINRYLISFFRGQVFVAFIDGMLVGLALTAFRLPLGLLVGIIMAVLGIIPYIGNIITLIPACVLAWFHFSVPENQHILGSNPWAYVGGVVAIFVIVQQINSLVTAPKIVGDSVGLHPMTVIFSMLFWSLILGGFVGALLAVPLTAAVKVLFRRYIWERKLKEESEDKDPRYDEWEPSEAEGA</sequence>
<comment type="similarity">
    <text evidence="2">Belongs to the autoinducer-2 exporter (AI-2E) (TC 2.A.86) family.</text>
</comment>
<feature type="compositionally biased region" description="Basic and acidic residues" evidence="6">
    <location>
        <begin position="468"/>
        <end position="479"/>
    </location>
</feature>
<feature type="region of interest" description="Disordered" evidence="6">
    <location>
        <begin position="137"/>
        <end position="158"/>
    </location>
</feature>
<evidence type="ECO:0000256" key="7">
    <source>
        <dbReference type="SAM" id="Phobius"/>
    </source>
</evidence>
<organism evidence="8 9">
    <name type="scientific">Luteolibacter arcticus</name>
    <dbReference type="NCBI Taxonomy" id="1581411"/>
    <lineage>
        <taxon>Bacteria</taxon>
        <taxon>Pseudomonadati</taxon>
        <taxon>Verrucomicrobiota</taxon>
        <taxon>Verrucomicrobiia</taxon>
        <taxon>Verrucomicrobiales</taxon>
        <taxon>Verrucomicrobiaceae</taxon>
        <taxon>Luteolibacter</taxon>
    </lineage>
</organism>
<feature type="transmembrane region" description="Helical" evidence="7">
    <location>
        <begin position="389"/>
        <end position="411"/>
    </location>
</feature>
<feature type="transmembrane region" description="Helical" evidence="7">
    <location>
        <begin position="42"/>
        <end position="64"/>
    </location>
</feature>
<accession>A0ABT3GKZ9</accession>
<keyword evidence="3 7" id="KW-0812">Transmembrane</keyword>